<gene>
    <name evidence="7" type="ORF">C8263_16235</name>
</gene>
<dbReference type="Pfam" id="PF02630">
    <property type="entry name" value="SCO1-SenC"/>
    <property type="match status" value="1"/>
</dbReference>
<evidence type="ECO:0000256" key="5">
    <source>
        <dbReference type="SAM" id="Phobius"/>
    </source>
</evidence>
<feature type="binding site" evidence="3">
    <location>
        <position position="101"/>
    </location>
    <ligand>
        <name>Cu cation</name>
        <dbReference type="ChEBI" id="CHEBI:23378"/>
    </ligand>
</feature>
<dbReference type="RefSeq" id="WP_107139188.1">
    <property type="nucleotide sequence ID" value="NZ_PYSV01000020.1"/>
</dbReference>
<sequence length="224" mass="24387">MTSPHGQALETAADGLPAGLRRPWQRSLTLALLAVAALLSLALLYTRLRNPQGLLGTAYPPGTVAPPLAGTGDDGQPLALSAFKGQTVAVFFGFLNCPNICPTTLAALERVRQTLPERQRKDFVSLLVTVDPGRDTPAELRSYVRYFSPDARGLVIPKTPLRQAAAAWGVGFEYSNVTAPDRYDVNHTTGVYLVDRAGNRRVVWDYTQLNLTDRIAADVRTVMR</sequence>
<keyword evidence="8" id="KW-1185">Reference proteome</keyword>
<evidence type="ECO:0000313" key="7">
    <source>
        <dbReference type="EMBL" id="PTA66774.1"/>
    </source>
</evidence>
<keyword evidence="5" id="KW-0812">Transmembrane</keyword>
<dbReference type="PANTHER" id="PTHR12151">
    <property type="entry name" value="ELECTRON TRANSPORT PROTIN SCO1/SENC FAMILY MEMBER"/>
    <property type="match status" value="1"/>
</dbReference>
<feature type="binding site" evidence="3">
    <location>
        <position position="187"/>
    </location>
    <ligand>
        <name>Cu cation</name>
        <dbReference type="ChEBI" id="CHEBI:23378"/>
    </ligand>
</feature>
<keyword evidence="4" id="KW-1015">Disulfide bond</keyword>
<feature type="domain" description="Thioredoxin" evidence="6">
    <location>
        <begin position="59"/>
        <end position="224"/>
    </location>
</feature>
<feature type="transmembrane region" description="Helical" evidence="5">
    <location>
        <begin position="27"/>
        <end position="45"/>
    </location>
</feature>
<feature type="disulfide bond" description="Redox-active" evidence="4">
    <location>
        <begin position="97"/>
        <end position="101"/>
    </location>
</feature>
<keyword evidence="5" id="KW-1133">Transmembrane helix</keyword>
<evidence type="ECO:0000256" key="4">
    <source>
        <dbReference type="PIRSR" id="PIRSR603782-2"/>
    </source>
</evidence>
<evidence type="ECO:0000259" key="6">
    <source>
        <dbReference type="PROSITE" id="PS51352"/>
    </source>
</evidence>
<dbReference type="InterPro" id="IPR013766">
    <property type="entry name" value="Thioredoxin_domain"/>
</dbReference>
<keyword evidence="2 3" id="KW-0186">Copper</keyword>
<dbReference type="EMBL" id="PYSV01000020">
    <property type="protein sequence ID" value="PTA66774.1"/>
    <property type="molecule type" value="Genomic_DNA"/>
</dbReference>
<dbReference type="PROSITE" id="PS51352">
    <property type="entry name" value="THIOREDOXIN_2"/>
    <property type="match status" value="1"/>
</dbReference>
<organism evidence="7 8">
    <name type="scientific">Deinococcus arcticus</name>
    <dbReference type="NCBI Taxonomy" id="2136176"/>
    <lineage>
        <taxon>Bacteria</taxon>
        <taxon>Thermotogati</taxon>
        <taxon>Deinococcota</taxon>
        <taxon>Deinococci</taxon>
        <taxon>Deinococcales</taxon>
        <taxon>Deinococcaceae</taxon>
        <taxon>Deinococcus</taxon>
    </lineage>
</organism>
<name>A0A2T3W4Q7_9DEIO</name>
<dbReference type="InterPro" id="IPR036249">
    <property type="entry name" value="Thioredoxin-like_sf"/>
</dbReference>
<comment type="similarity">
    <text evidence="1">Belongs to the SCO1/2 family.</text>
</comment>
<dbReference type="InterPro" id="IPR003782">
    <property type="entry name" value="SCO1/SenC"/>
</dbReference>
<dbReference type="Proteomes" id="UP000240317">
    <property type="component" value="Unassembled WGS sequence"/>
</dbReference>
<comment type="caution">
    <text evidence="7">The sequence shown here is derived from an EMBL/GenBank/DDBJ whole genome shotgun (WGS) entry which is preliminary data.</text>
</comment>
<reference evidence="7 8" key="1">
    <citation type="submission" date="2018-03" db="EMBL/GenBank/DDBJ databases">
        <title>Draft genome of Deinococcus sp. OD32.</title>
        <authorList>
            <person name="Wang X.-P."/>
            <person name="Du Z.-J."/>
        </authorList>
    </citation>
    <scope>NUCLEOTIDE SEQUENCE [LARGE SCALE GENOMIC DNA]</scope>
    <source>
        <strain evidence="7 8">OD32</strain>
    </source>
</reference>
<feature type="binding site" evidence="3">
    <location>
        <position position="97"/>
    </location>
    <ligand>
        <name>Cu cation</name>
        <dbReference type="ChEBI" id="CHEBI:23378"/>
    </ligand>
</feature>
<dbReference type="SUPFAM" id="SSF52833">
    <property type="entry name" value="Thioredoxin-like"/>
    <property type="match status" value="1"/>
</dbReference>
<dbReference type="CDD" id="cd02968">
    <property type="entry name" value="SCO"/>
    <property type="match status" value="1"/>
</dbReference>
<evidence type="ECO:0000313" key="8">
    <source>
        <dbReference type="Proteomes" id="UP000240317"/>
    </source>
</evidence>
<accession>A0A2T3W4Q7</accession>
<dbReference type="PANTHER" id="PTHR12151:SF25">
    <property type="entry name" value="LINALOOL DEHYDRATASE_ISOMERASE DOMAIN-CONTAINING PROTEIN"/>
    <property type="match status" value="1"/>
</dbReference>
<evidence type="ECO:0000256" key="2">
    <source>
        <dbReference type="ARBA" id="ARBA00023008"/>
    </source>
</evidence>
<dbReference type="GO" id="GO:0046872">
    <property type="term" value="F:metal ion binding"/>
    <property type="evidence" value="ECO:0007669"/>
    <property type="project" value="UniProtKB-KW"/>
</dbReference>
<dbReference type="AlphaFoldDB" id="A0A2T3W4Q7"/>
<evidence type="ECO:0000256" key="3">
    <source>
        <dbReference type="PIRSR" id="PIRSR603782-1"/>
    </source>
</evidence>
<keyword evidence="5" id="KW-0472">Membrane</keyword>
<keyword evidence="3" id="KW-0479">Metal-binding</keyword>
<dbReference type="Gene3D" id="3.40.30.10">
    <property type="entry name" value="Glutaredoxin"/>
    <property type="match status" value="1"/>
</dbReference>
<dbReference type="OrthoDB" id="9811998at2"/>
<protein>
    <submittedName>
        <fullName evidence="7">SCO family protein</fullName>
    </submittedName>
</protein>
<proteinExistence type="inferred from homology"/>
<evidence type="ECO:0000256" key="1">
    <source>
        <dbReference type="ARBA" id="ARBA00010996"/>
    </source>
</evidence>